<name>A0A0A9EZH1_ARUDO</name>
<proteinExistence type="predicted"/>
<evidence type="ECO:0000313" key="1">
    <source>
        <dbReference type="EMBL" id="JAE04379.1"/>
    </source>
</evidence>
<sequence>MIVTPLSYRNCCAWKSSTDMSLIAFSASCSITTSPWAAACARMLCARRTCVLSSPANCRLFASLATTMYVLASEIWSMSCLENERALSISSVMLSASEMPSR</sequence>
<accession>A0A0A9EZH1</accession>
<reference evidence="1" key="2">
    <citation type="journal article" date="2015" name="Data Brief">
        <title>Shoot transcriptome of the giant reed, Arundo donax.</title>
        <authorList>
            <person name="Barrero R.A."/>
            <person name="Guerrero F.D."/>
            <person name="Moolhuijzen P."/>
            <person name="Goolsby J.A."/>
            <person name="Tidwell J."/>
            <person name="Bellgard S.E."/>
            <person name="Bellgard M.I."/>
        </authorList>
    </citation>
    <scope>NUCLEOTIDE SEQUENCE</scope>
    <source>
        <tissue evidence="1">Shoot tissue taken approximately 20 cm above the soil surface</tissue>
    </source>
</reference>
<reference evidence="1" key="1">
    <citation type="submission" date="2014-09" db="EMBL/GenBank/DDBJ databases">
        <authorList>
            <person name="Magalhaes I.L.F."/>
            <person name="Oliveira U."/>
            <person name="Santos F.R."/>
            <person name="Vidigal T.H.D.A."/>
            <person name="Brescovit A.D."/>
            <person name="Santos A.J."/>
        </authorList>
    </citation>
    <scope>NUCLEOTIDE SEQUENCE</scope>
    <source>
        <tissue evidence="1">Shoot tissue taken approximately 20 cm above the soil surface</tissue>
    </source>
</reference>
<dbReference type="EMBL" id="GBRH01193517">
    <property type="protein sequence ID" value="JAE04379.1"/>
    <property type="molecule type" value="Transcribed_RNA"/>
</dbReference>
<organism evidence="1">
    <name type="scientific">Arundo donax</name>
    <name type="common">Giant reed</name>
    <name type="synonym">Donax arundinaceus</name>
    <dbReference type="NCBI Taxonomy" id="35708"/>
    <lineage>
        <taxon>Eukaryota</taxon>
        <taxon>Viridiplantae</taxon>
        <taxon>Streptophyta</taxon>
        <taxon>Embryophyta</taxon>
        <taxon>Tracheophyta</taxon>
        <taxon>Spermatophyta</taxon>
        <taxon>Magnoliopsida</taxon>
        <taxon>Liliopsida</taxon>
        <taxon>Poales</taxon>
        <taxon>Poaceae</taxon>
        <taxon>PACMAD clade</taxon>
        <taxon>Arundinoideae</taxon>
        <taxon>Arundineae</taxon>
        <taxon>Arundo</taxon>
    </lineage>
</organism>
<dbReference type="AlphaFoldDB" id="A0A0A9EZH1"/>
<protein>
    <submittedName>
        <fullName evidence="1">Uncharacterized protein</fullName>
    </submittedName>
</protein>